<dbReference type="InterPro" id="IPR000705">
    <property type="entry name" value="Galactokinase"/>
</dbReference>
<keyword evidence="16" id="KW-1185">Reference proteome</keyword>
<dbReference type="PROSITE" id="PS00106">
    <property type="entry name" value="GALACTOKINASE"/>
    <property type="match status" value="1"/>
</dbReference>
<keyword evidence="10" id="KW-0119">Carbohydrate metabolism</keyword>
<evidence type="ECO:0000256" key="7">
    <source>
        <dbReference type="ARBA" id="ARBA00022840"/>
    </source>
</evidence>
<dbReference type="PRINTS" id="PR00959">
    <property type="entry name" value="MEVGALKINASE"/>
</dbReference>
<evidence type="ECO:0000256" key="6">
    <source>
        <dbReference type="ARBA" id="ARBA00022777"/>
    </source>
</evidence>
<dbReference type="InterPro" id="IPR020568">
    <property type="entry name" value="Ribosomal_Su5_D2-typ_SF"/>
</dbReference>
<dbReference type="PANTHER" id="PTHR10457">
    <property type="entry name" value="MEVALONATE KINASE/GALACTOKINASE"/>
    <property type="match status" value="1"/>
</dbReference>
<evidence type="ECO:0000256" key="3">
    <source>
        <dbReference type="ARBA" id="ARBA00022679"/>
    </source>
</evidence>
<gene>
    <name evidence="15" type="primary">galK</name>
    <name evidence="15" type="ORF">Mal64_03960</name>
</gene>
<organism evidence="15 16">
    <name type="scientific">Pseudobythopirellula maris</name>
    <dbReference type="NCBI Taxonomy" id="2527991"/>
    <lineage>
        <taxon>Bacteria</taxon>
        <taxon>Pseudomonadati</taxon>
        <taxon>Planctomycetota</taxon>
        <taxon>Planctomycetia</taxon>
        <taxon>Pirellulales</taxon>
        <taxon>Lacipirellulaceae</taxon>
        <taxon>Pseudobythopirellula</taxon>
    </lineage>
</organism>
<evidence type="ECO:0000313" key="16">
    <source>
        <dbReference type="Proteomes" id="UP000315440"/>
    </source>
</evidence>
<dbReference type="PIRSF" id="PIRSF000530">
    <property type="entry name" value="Galactokinase"/>
    <property type="match status" value="1"/>
</dbReference>
<keyword evidence="5" id="KW-0547">Nucleotide-binding</keyword>
<keyword evidence="7" id="KW-0067">ATP-binding</keyword>
<comment type="caution">
    <text evidence="15">The sequence shown here is derived from an EMBL/GenBank/DDBJ whole genome shotgun (WGS) entry which is preliminary data.</text>
</comment>
<dbReference type="Gene3D" id="3.30.230.10">
    <property type="match status" value="1"/>
</dbReference>
<dbReference type="NCBIfam" id="TIGR00131">
    <property type="entry name" value="gal_kin"/>
    <property type="match status" value="1"/>
</dbReference>
<dbReference type="Pfam" id="PF08544">
    <property type="entry name" value="GHMP_kinases_C"/>
    <property type="match status" value="1"/>
</dbReference>
<dbReference type="FunFam" id="3.30.230.10:FF:000017">
    <property type="entry name" value="Galactokinase"/>
    <property type="match status" value="1"/>
</dbReference>
<evidence type="ECO:0000256" key="4">
    <source>
        <dbReference type="ARBA" id="ARBA00022723"/>
    </source>
</evidence>
<dbReference type="EC" id="2.7.1.6" evidence="11"/>
<proteinExistence type="inferred from homology"/>
<dbReference type="RefSeq" id="WP_146396271.1">
    <property type="nucleotide sequence ID" value="NZ_SJPQ01000001.1"/>
</dbReference>
<feature type="domain" description="Galactokinase N-terminal" evidence="14">
    <location>
        <begin position="15"/>
        <end position="63"/>
    </location>
</feature>
<keyword evidence="8" id="KW-0460">Magnesium</keyword>
<keyword evidence="4" id="KW-0479">Metal-binding</keyword>
<dbReference type="InterPro" id="IPR006206">
    <property type="entry name" value="Mevalonate/galactokinase"/>
</dbReference>
<protein>
    <recommendedName>
        <fullName evidence="11">Galactokinase</fullName>
        <ecNumber evidence="11">2.7.1.6</ecNumber>
    </recommendedName>
</protein>
<dbReference type="AlphaFoldDB" id="A0A5C5ZR91"/>
<evidence type="ECO:0000256" key="8">
    <source>
        <dbReference type="ARBA" id="ARBA00022842"/>
    </source>
</evidence>
<evidence type="ECO:0000256" key="2">
    <source>
        <dbReference type="ARBA" id="ARBA00022490"/>
    </source>
</evidence>
<dbReference type="SUPFAM" id="SSF55060">
    <property type="entry name" value="GHMP Kinase, C-terminal domain"/>
    <property type="match status" value="1"/>
</dbReference>
<evidence type="ECO:0000256" key="11">
    <source>
        <dbReference type="NCBIfam" id="TIGR00131"/>
    </source>
</evidence>
<dbReference type="Gene3D" id="3.30.70.890">
    <property type="entry name" value="GHMP kinase, C-terminal domain"/>
    <property type="match status" value="1"/>
</dbReference>
<dbReference type="PROSITE" id="PS00627">
    <property type="entry name" value="GHMP_KINASES_ATP"/>
    <property type="match status" value="1"/>
</dbReference>
<dbReference type="Pfam" id="PF00288">
    <property type="entry name" value="GHMP_kinases_N"/>
    <property type="match status" value="1"/>
</dbReference>
<evidence type="ECO:0000313" key="15">
    <source>
        <dbReference type="EMBL" id="TWT90014.1"/>
    </source>
</evidence>
<dbReference type="InterPro" id="IPR014721">
    <property type="entry name" value="Ribsml_uS5_D2-typ_fold_subgr"/>
</dbReference>
<keyword evidence="6 15" id="KW-0418">Kinase</keyword>
<dbReference type="GO" id="GO:0006012">
    <property type="term" value="P:galactose metabolic process"/>
    <property type="evidence" value="ECO:0007669"/>
    <property type="project" value="UniProtKB-UniRule"/>
</dbReference>
<dbReference type="GO" id="GO:0046872">
    <property type="term" value="F:metal ion binding"/>
    <property type="evidence" value="ECO:0007669"/>
    <property type="project" value="UniProtKB-KW"/>
</dbReference>
<evidence type="ECO:0000256" key="10">
    <source>
        <dbReference type="ARBA" id="ARBA00023277"/>
    </source>
</evidence>
<dbReference type="Pfam" id="PF10509">
    <property type="entry name" value="GalKase_gal_bdg"/>
    <property type="match status" value="1"/>
</dbReference>
<dbReference type="EMBL" id="SJPQ01000001">
    <property type="protein sequence ID" value="TWT90014.1"/>
    <property type="molecule type" value="Genomic_DNA"/>
</dbReference>
<accession>A0A5C5ZR91</accession>
<feature type="domain" description="GHMP kinase C-terminal" evidence="13">
    <location>
        <begin position="291"/>
        <end position="372"/>
    </location>
</feature>
<keyword evidence="2" id="KW-0963">Cytoplasm</keyword>
<evidence type="ECO:0000259" key="13">
    <source>
        <dbReference type="Pfam" id="PF08544"/>
    </source>
</evidence>
<dbReference type="GO" id="GO:0005829">
    <property type="term" value="C:cytosol"/>
    <property type="evidence" value="ECO:0007669"/>
    <property type="project" value="TreeGrafter"/>
</dbReference>
<dbReference type="InterPro" id="IPR013750">
    <property type="entry name" value="GHMP_kinase_C_dom"/>
</dbReference>
<dbReference type="InterPro" id="IPR019539">
    <property type="entry name" value="GalKase_N"/>
</dbReference>
<dbReference type="InterPro" id="IPR036554">
    <property type="entry name" value="GHMP_kinase_C_sf"/>
</dbReference>
<evidence type="ECO:0000259" key="14">
    <source>
        <dbReference type="Pfam" id="PF10509"/>
    </source>
</evidence>
<dbReference type="GO" id="GO:0005524">
    <property type="term" value="F:ATP binding"/>
    <property type="evidence" value="ECO:0007669"/>
    <property type="project" value="UniProtKB-UniRule"/>
</dbReference>
<evidence type="ECO:0000256" key="9">
    <source>
        <dbReference type="ARBA" id="ARBA00023144"/>
    </source>
</evidence>
<dbReference type="InterPro" id="IPR019741">
    <property type="entry name" value="Galactokinase_CS"/>
</dbReference>
<name>A0A5C5ZR91_9BACT</name>
<keyword evidence="3 15" id="KW-0808">Transferase</keyword>
<evidence type="ECO:0000256" key="1">
    <source>
        <dbReference type="ARBA" id="ARBA00006566"/>
    </source>
</evidence>
<dbReference type="InterPro" id="IPR006203">
    <property type="entry name" value="GHMP_knse_ATP-bd_CS"/>
</dbReference>
<evidence type="ECO:0000259" key="12">
    <source>
        <dbReference type="Pfam" id="PF00288"/>
    </source>
</evidence>
<dbReference type="OrthoDB" id="250531at2"/>
<reference evidence="15 16" key="1">
    <citation type="submission" date="2019-02" db="EMBL/GenBank/DDBJ databases">
        <title>Deep-cultivation of Planctomycetes and their phenomic and genomic characterization uncovers novel biology.</title>
        <authorList>
            <person name="Wiegand S."/>
            <person name="Jogler M."/>
            <person name="Boedeker C."/>
            <person name="Pinto D."/>
            <person name="Vollmers J."/>
            <person name="Rivas-Marin E."/>
            <person name="Kohn T."/>
            <person name="Peeters S.H."/>
            <person name="Heuer A."/>
            <person name="Rast P."/>
            <person name="Oberbeckmann S."/>
            <person name="Bunk B."/>
            <person name="Jeske O."/>
            <person name="Meyerdierks A."/>
            <person name="Storesund J.E."/>
            <person name="Kallscheuer N."/>
            <person name="Luecker S."/>
            <person name="Lage O.M."/>
            <person name="Pohl T."/>
            <person name="Merkel B.J."/>
            <person name="Hornburger P."/>
            <person name="Mueller R.-W."/>
            <person name="Bruemmer F."/>
            <person name="Labrenz M."/>
            <person name="Spormann A.M."/>
            <person name="Op Den Camp H."/>
            <person name="Overmann J."/>
            <person name="Amann R."/>
            <person name="Jetten M.S.M."/>
            <person name="Mascher T."/>
            <person name="Medema M.H."/>
            <person name="Devos D.P."/>
            <person name="Kaster A.-K."/>
            <person name="Ovreas L."/>
            <person name="Rohde M."/>
            <person name="Galperin M.Y."/>
            <person name="Jogler C."/>
        </authorList>
    </citation>
    <scope>NUCLEOTIDE SEQUENCE [LARGE SCALE GENOMIC DNA]</scope>
    <source>
        <strain evidence="15 16">Mal64</strain>
    </source>
</reference>
<dbReference type="PRINTS" id="PR00473">
    <property type="entry name" value="GALCTOKINASE"/>
</dbReference>
<sequence length="396" mass="41246">MTPALSELVDRARSLFAERFGSQARWVAAAPGRVNLIGEHTDYNDGFVLPMAIDRHVVIAAAPREAGGDAGCGPGMRLWSEMTGETATIDPQGPLPSGLARWAHYPYGVLELLRQRGVAMGATDAVLLSTVPLGSGLSSSAALEVATATLAEAAAGAELGVADKARLCQQAENEFAGVPCGVMDQFASAGCKEGSLLRLDCRSFETTDVAMADPNVAVLIVNSGVSHNLGDSEYPKRRSACEAAATALGVDALRDATADMIESSDKLDDLARRRARHVVTENQRVLDFCDAIESGRWREAGELMVASHESLRDDYEVSCPEVDTLVECLLAIGADGGVHGARITGGGFGGCVVSLIDRAKADSIIASATQAYQKRTGIDAAAFVTPPCAGAAVVSG</sequence>
<dbReference type="Proteomes" id="UP000315440">
    <property type="component" value="Unassembled WGS sequence"/>
</dbReference>
<feature type="domain" description="GHMP kinase N-terminal" evidence="12">
    <location>
        <begin position="105"/>
        <end position="189"/>
    </location>
</feature>
<evidence type="ECO:0000256" key="5">
    <source>
        <dbReference type="ARBA" id="ARBA00022741"/>
    </source>
</evidence>
<comment type="similarity">
    <text evidence="1">Belongs to the GHMP kinase family. GalK subfamily.</text>
</comment>
<dbReference type="GO" id="GO:0004335">
    <property type="term" value="F:galactokinase activity"/>
    <property type="evidence" value="ECO:0007669"/>
    <property type="project" value="UniProtKB-UniRule"/>
</dbReference>
<keyword evidence="9" id="KW-0299">Galactose metabolism</keyword>
<dbReference type="FunFam" id="3.30.70.890:FF:000001">
    <property type="entry name" value="Galactokinase"/>
    <property type="match status" value="1"/>
</dbReference>
<dbReference type="InterPro" id="IPR006204">
    <property type="entry name" value="GHMP_kinase_N_dom"/>
</dbReference>
<dbReference type="PANTHER" id="PTHR10457:SF7">
    <property type="entry name" value="GALACTOKINASE-RELATED"/>
    <property type="match status" value="1"/>
</dbReference>
<dbReference type="SUPFAM" id="SSF54211">
    <property type="entry name" value="Ribosomal protein S5 domain 2-like"/>
    <property type="match status" value="1"/>
</dbReference>